<dbReference type="InterPro" id="IPR002797">
    <property type="entry name" value="Polysacc_synth"/>
</dbReference>
<keyword evidence="3 6" id="KW-0812">Transmembrane</keyword>
<feature type="transmembrane region" description="Helical" evidence="6">
    <location>
        <begin position="151"/>
        <end position="168"/>
    </location>
</feature>
<accession>A0AAW4P7X8</accession>
<keyword evidence="8" id="KW-1185">Reference proteome</keyword>
<feature type="transmembrane region" description="Helical" evidence="6">
    <location>
        <begin position="409"/>
        <end position="427"/>
    </location>
</feature>
<evidence type="ECO:0000256" key="5">
    <source>
        <dbReference type="ARBA" id="ARBA00023136"/>
    </source>
</evidence>
<dbReference type="AlphaFoldDB" id="A0AAW4P7X8"/>
<comment type="subcellular location">
    <subcellularLocation>
        <location evidence="1">Cell membrane</location>
        <topology evidence="1">Multi-pass membrane protein</topology>
    </subcellularLocation>
</comment>
<evidence type="ECO:0000256" key="2">
    <source>
        <dbReference type="ARBA" id="ARBA00022475"/>
    </source>
</evidence>
<dbReference type="Pfam" id="PF01943">
    <property type="entry name" value="Polysacc_synt"/>
    <property type="match status" value="1"/>
</dbReference>
<dbReference type="RefSeq" id="WP_220578698.1">
    <property type="nucleotide sequence ID" value="NZ_RKLT01000001.1"/>
</dbReference>
<dbReference type="PANTHER" id="PTHR30250">
    <property type="entry name" value="PST FAMILY PREDICTED COLANIC ACID TRANSPORTER"/>
    <property type="match status" value="1"/>
</dbReference>
<keyword evidence="5 6" id="KW-0472">Membrane</keyword>
<dbReference type="Proteomes" id="UP001430455">
    <property type="component" value="Unassembled WGS sequence"/>
</dbReference>
<feature type="transmembrane region" description="Helical" evidence="6">
    <location>
        <begin position="315"/>
        <end position="334"/>
    </location>
</feature>
<sequence>MRIGQTSVVHFGSQLIASVAGFVATVYIAQELGGAVLGSYALFAAVLIWLKTGVGAGTQQTIAKRLSEIGESGPVLSAALLVQLFIFIFVSMLVLLFHNWVDSYLGFQGTGLLIIGLLALLLFSTVKAILRGEQKVHLAAVLSPLDRVIRSGVQLAVVFVGLLGGGIAGLVWGYIAGGAVASLAGLAMISSRLRRPTREDFRNVTSFSRYAWLSGIEERAFSALDTVVLGLFVGANLIGYYEVAWNLASLLAIFGDSVTKSLFPAISELGSRENRLEAGNLITDGMTYVGLFLIPGLVGVIFIGEHVLAIYGSEFTSATTVLPLLVLARLIYAYEAQLVTSINALDFPNIAFRVNLVFVGCNIALNVVLVWLYGWIGAAIATTVAAAVGLVAAYIALQRLVSFEIPLSEYLRQWGAAGTMGGVVFFIESTVVAIVPLVILQALTLVIIGAAVYFLSLIGLSGQFRETIRDNAPV</sequence>
<protein>
    <submittedName>
        <fullName evidence="7">Oligosaccharide flippase family protein</fullName>
    </submittedName>
</protein>
<proteinExistence type="predicted"/>
<reference evidence="7 8" key="1">
    <citation type="submission" date="2021-06" db="EMBL/GenBank/DDBJ databases">
        <title>Halomicroarcula sp. a new haloarchaeum isolated from saline soil.</title>
        <authorList>
            <person name="Duran-Viseras A."/>
            <person name="Sanchez-Porro C."/>
            <person name="Ventosa A."/>
        </authorList>
    </citation>
    <scope>NUCLEOTIDE SEQUENCE [LARGE SCALE GENOMIC DNA]</scope>
    <source>
        <strain evidence="7 8">F27</strain>
    </source>
</reference>
<dbReference type="InterPro" id="IPR050833">
    <property type="entry name" value="Poly_Biosynth_Transport"/>
</dbReference>
<dbReference type="GO" id="GO:0005886">
    <property type="term" value="C:plasma membrane"/>
    <property type="evidence" value="ECO:0007669"/>
    <property type="project" value="UniProtKB-SubCell"/>
</dbReference>
<organism evidence="7 8">
    <name type="scientific">Haloarcula nitratireducens</name>
    <dbReference type="NCBI Taxonomy" id="2487749"/>
    <lineage>
        <taxon>Archaea</taxon>
        <taxon>Methanobacteriati</taxon>
        <taxon>Methanobacteriota</taxon>
        <taxon>Stenosarchaea group</taxon>
        <taxon>Halobacteria</taxon>
        <taxon>Halobacteriales</taxon>
        <taxon>Haloarculaceae</taxon>
        <taxon>Haloarcula</taxon>
    </lineage>
</organism>
<feature type="transmembrane region" description="Helical" evidence="6">
    <location>
        <begin position="109"/>
        <end position="130"/>
    </location>
</feature>
<evidence type="ECO:0000256" key="1">
    <source>
        <dbReference type="ARBA" id="ARBA00004651"/>
    </source>
</evidence>
<evidence type="ECO:0000313" key="7">
    <source>
        <dbReference type="EMBL" id="MBX0294017.1"/>
    </source>
</evidence>
<feature type="transmembrane region" description="Helical" evidence="6">
    <location>
        <begin position="75"/>
        <end position="97"/>
    </location>
</feature>
<feature type="transmembrane region" description="Helical" evidence="6">
    <location>
        <begin position="7"/>
        <end position="29"/>
    </location>
</feature>
<evidence type="ECO:0000256" key="3">
    <source>
        <dbReference type="ARBA" id="ARBA00022692"/>
    </source>
</evidence>
<feature type="transmembrane region" description="Helical" evidence="6">
    <location>
        <begin position="287"/>
        <end position="309"/>
    </location>
</feature>
<dbReference type="PANTHER" id="PTHR30250:SF28">
    <property type="entry name" value="POLYSACCHARIDE BIOSYNTHESIS PROTEIN"/>
    <property type="match status" value="1"/>
</dbReference>
<name>A0AAW4P7X8_9EURY</name>
<feature type="transmembrane region" description="Helical" evidence="6">
    <location>
        <begin position="379"/>
        <end position="397"/>
    </location>
</feature>
<feature type="transmembrane region" description="Helical" evidence="6">
    <location>
        <begin position="433"/>
        <end position="460"/>
    </location>
</feature>
<evidence type="ECO:0000313" key="8">
    <source>
        <dbReference type="Proteomes" id="UP001430455"/>
    </source>
</evidence>
<evidence type="ECO:0000256" key="6">
    <source>
        <dbReference type="SAM" id="Phobius"/>
    </source>
</evidence>
<feature type="transmembrane region" description="Helical" evidence="6">
    <location>
        <begin position="35"/>
        <end position="54"/>
    </location>
</feature>
<feature type="transmembrane region" description="Helical" evidence="6">
    <location>
        <begin position="354"/>
        <end position="373"/>
    </location>
</feature>
<gene>
    <name evidence="7" type="ORF">EGH23_03865</name>
</gene>
<keyword evidence="2" id="KW-1003">Cell membrane</keyword>
<keyword evidence="4 6" id="KW-1133">Transmembrane helix</keyword>
<evidence type="ECO:0000256" key="4">
    <source>
        <dbReference type="ARBA" id="ARBA00022989"/>
    </source>
</evidence>
<comment type="caution">
    <text evidence="7">The sequence shown here is derived from an EMBL/GenBank/DDBJ whole genome shotgun (WGS) entry which is preliminary data.</text>
</comment>
<dbReference type="EMBL" id="RKLT01000001">
    <property type="protein sequence ID" value="MBX0294017.1"/>
    <property type="molecule type" value="Genomic_DNA"/>
</dbReference>